<keyword evidence="9 11" id="KW-0472">Membrane</keyword>
<reference evidence="13 14" key="1">
    <citation type="submission" date="2020-10" db="EMBL/GenBank/DDBJ databases">
        <title>Thermofilum lucidum 3507LT sp. nov. a novel member of Thermofilaceae family isolated from Chile hot spring, and proposal of description order Thermofilales.</title>
        <authorList>
            <person name="Zayulina K.S."/>
            <person name="Elcheninov A.G."/>
            <person name="Toshchakov S.V."/>
            <person name="Kublanov I.V."/>
        </authorList>
    </citation>
    <scope>NUCLEOTIDE SEQUENCE [LARGE SCALE GENOMIC DNA]</scope>
    <source>
        <strain evidence="13 14">3507LT</strain>
    </source>
</reference>
<dbReference type="Gene3D" id="3.30.2010.10">
    <property type="entry name" value="Metalloproteases ('zincins'), catalytic domain"/>
    <property type="match status" value="1"/>
</dbReference>
<evidence type="ECO:0000256" key="3">
    <source>
        <dbReference type="ARBA" id="ARBA00022692"/>
    </source>
</evidence>
<dbReference type="GO" id="GO:0046872">
    <property type="term" value="F:metal ion binding"/>
    <property type="evidence" value="ECO:0007669"/>
    <property type="project" value="UniProtKB-KW"/>
</dbReference>
<keyword evidence="6 10" id="KW-0862">Zinc</keyword>
<keyword evidence="8 10" id="KW-0482">Metalloprotease</keyword>
<protein>
    <submittedName>
        <fullName evidence="13">M56 family metallopeptidase</fullName>
    </submittedName>
</protein>
<accession>A0A7L9FF75</accession>
<sequence>MKRIGYTPERVYENEFLVKKQEAEISVKYIGGVVQACASDDQAVRDFARELANYASSACNASPEVVLLLTDGKQLDTNPDVFGEALFQRLRSYSLAFFVAVTMFLPVILSTLGFRDVLGVSVTTILFTFLILLLAPVLYSRFNCLEVPTCCKRVFLLRIAVDEIKREDILSLAVAKHILAKKNKPLMLNDAERVLRDVGVEPRDIRLKEVDLDSILSRLSRKYGFRVNVCITPSPRRNAYTLGLFRMVSRVYVTAGLLLDSSPRELEAILAHELAHLKHRDSFKLFTAASVECAARAFLLSVFQPPLILLAGYSILLFFLFSKLLQHMELEADAEASRATSVEDFVSALVRFEYPELVKSGSRVEKRFAATFSAHPPASVRIWALLSRSRAYRGGEIQR</sequence>
<feature type="transmembrane region" description="Helical" evidence="11">
    <location>
        <begin position="95"/>
        <end position="114"/>
    </location>
</feature>
<evidence type="ECO:0000256" key="7">
    <source>
        <dbReference type="ARBA" id="ARBA00022989"/>
    </source>
</evidence>
<comment type="cofactor">
    <cofactor evidence="10">
        <name>Zn(2+)</name>
        <dbReference type="ChEBI" id="CHEBI:29105"/>
    </cofactor>
    <text evidence="10">Binds 1 zinc ion per subunit.</text>
</comment>
<keyword evidence="2 10" id="KW-0645">Protease</keyword>
<dbReference type="PANTHER" id="PTHR43221">
    <property type="entry name" value="PROTEASE HTPX"/>
    <property type="match status" value="1"/>
</dbReference>
<evidence type="ECO:0000313" key="14">
    <source>
        <dbReference type="Proteomes" id="UP000594121"/>
    </source>
</evidence>
<name>A0A7L9FF75_9CREN</name>
<evidence type="ECO:0000256" key="8">
    <source>
        <dbReference type="ARBA" id="ARBA00023049"/>
    </source>
</evidence>
<keyword evidence="1" id="KW-1003">Cell membrane</keyword>
<dbReference type="Proteomes" id="UP000594121">
    <property type="component" value="Chromosome"/>
</dbReference>
<dbReference type="PANTHER" id="PTHR43221:SF2">
    <property type="entry name" value="PROTEASE HTPX HOMOLOG"/>
    <property type="match status" value="1"/>
</dbReference>
<keyword evidence="4" id="KW-0479">Metal-binding</keyword>
<keyword evidence="7 11" id="KW-1133">Transmembrane helix</keyword>
<evidence type="ECO:0000256" key="1">
    <source>
        <dbReference type="ARBA" id="ARBA00022475"/>
    </source>
</evidence>
<dbReference type="AlphaFoldDB" id="A0A7L9FF75"/>
<dbReference type="RefSeq" id="WP_192818253.1">
    <property type="nucleotide sequence ID" value="NZ_CP062310.1"/>
</dbReference>
<organism evidence="13 14">
    <name type="scientific">Infirmifilum lucidum</name>
    <dbReference type="NCBI Taxonomy" id="2776706"/>
    <lineage>
        <taxon>Archaea</taxon>
        <taxon>Thermoproteota</taxon>
        <taxon>Thermoprotei</taxon>
        <taxon>Thermofilales</taxon>
        <taxon>Thermofilaceae</taxon>
        <taxon>Infirmifilum</taxon>
    </lineage>
</organism>
<gene>
    <name evidence="13" type="ORF">IG193_05795</name>
</gene>
<keyword evidence="3 11" id="KW-0812">Transmembrane</keyword>
<evidence type="ECO:0000313" key="13">
    <source>
        <dbReference type="EMBL" id="QOJ78281.1"/>
    </source>
</evidence>
<dbReference type="InParanoid" id="A0A7L9FF75"/>
<dbReference type="CDD" id="cd07326">
    <property type="entry name" value="M56_BlaR1_MecR1_like"/>
    <property type="match status" value="1"/>
</dbReference>
<evidence type="ECO:0000256" key="5">
    <source>
        <dbReference type="ARBA" id="ARBA00022801"/>
    </source>
</evidence>
<evidence type="ECO:0000259" key="12">
    <source>
        <dbReference type="Pfam" id="PF01435"/>
    </source>
</evidence>
<dbReference type="Pfam" id="PF01435">
    <property type="entry name" value="Peptidase_M48"/>
    <property type="match status" value="1"/>
</dbReference>
<feature type="transmembrane region" description="Helical" evidence="11">
    <location>
        <begin position="120"/>
        <end position="139"/>
    </location>
</feature>
<feature type="transmembrane region" description="Helical" evidence="11">
    <location>
        <begin position="307"/>
        <end position="325"/>
    </location>
</feature>
<dbReference type="GeneID" id="59149389"/>
<evidence type="ECO:0000256" key="11">
    <source>
        <dbReference type="SAM" id="Phobius"/>
    </source>
</evidence>
<evidence type="ECO:0000256" key="2">
    <source>
        <dbReference type="ARBA" id="ARBA00022670"/>
    </source>
</evidence>
<dbReference type="InterPro" id="IPR050083">
    <property type="entry name" value="HtpX_protease"/>
</dbReference>
<evidence type="ECO:0000256" key="6">
    <source>
        <dbReference type="ARBA" id="ARBA00022833"/>
    </source>
</evidence>
<evidence type="ECO:0000256" key="9">
    <source>
        <dbReference type="ARBA" id="ARBA00023136"/>
    </source>
</evidence>
<dbReference type="EMBL" id="CP062310">
    <property type="protein sequence ID" value="QOJ78281.1"/>
    <property type="molecule type" value="Genomic_DNA"/>
</dbReference>
<dbReference type="InterPro" id="IPR001915">
    <property type="entry name" value="Peptidase_M48"/>
</dbReference>
<keyword evidence="14" id="KW-1185">Reference proteome</keyword>
<feature type="domain" description="Peptidase M48" evidence="12">
    <location>
        <begin position="210"/>
        <end position="388"/>
    </location>
</feature>
<dbReference type="KEGG" id="thel:IG193_05795"/>
<dbReference type="GO" id="GO:0006508">
    <property type="term" value="P:proteolysis"/>
    <property type="evidence" value="ECO:0007669"/>
    <property type="project" value="UniProtKB-KW"/>
</dbReference>
<dbReference type="GO" id="GO:0004222">
    <property type="term" value="F:metalloendopeptidase activity"/>
    <property type="evidence" value="ECO:0007669"/>
    <property type="project" value="InterPro"/>
</dbReference>
<evidence type="ECO:0000256" key="4">
    <source>
        <dbReference type="ARBA" id="ARBA00022723"/>
    </source>
</evidence>
<proteinExistence type="inferred from homology"/>
<evidence type="ECO:0000256" key="10">
    <source>
        <dbReference type="RuleBase" id="RU003983"/>
    </source>
</evidence>
<keyword evidence="5 10" id="KW-0378">Hydrolase</keyword>
<comment type="similarity">
    <text evidence="10">Belongs to the peptidase M48 family.</text>
</comment>